<gene>
    <name evidence="1" type="ORF">DPMN_117137</name>
</gene>
<organism evidence="1 2">
    <name type="scientific">Dreissena polymorpha</name>
    <name type="common">Zebra mussel</name>
    <name type="synonym">Mytilus polymorpha</name>
    <dbReference type="NCBI Taxonomy" id="45954"/>
    <lineage>
        <taxon>Eukaryota</taxon>
        <taxon>Metazoa</taxon>
        <taxon>Spiralia</taxon>
        <taxon>Lophotrochozoa</taxon>
        <taxon>Mollusca</taxon>
        <taxon>Bivalvia</taxon>
        <taxon>Autobranchia</taxon>
        <taxon>Heteroconchia</taxon>
        <taxon>Euheterodonta</taxon>
        <taxon>Imparidentia</taxon>
        <taxon>Neoheterodontei</taxon>
        <taxon>Myida</taxon>
        <taxon>Dreissenoidea</taxon>
        <taxon>Dreissenidae</taxon>
        <taxon>Dreissena</taxon>
    </lineage>
</organism>
<evidence type="ECO:0000313" key="1">
    <source>
        <dbReference type="EMBL" id="KAH3843614.1"/>
    </source>
</evidence>
<dbReference type="Proteomes" id="UP000828390">
    <property type="component" value="Unassembled WGS sequence"/>
</dbReference>
<name>A0A9D4QU61_DREPO</name>
<comment type="caution">
    <text evidence="1">The sequence shown here is derived from an EMBL/GenBank/DDBJ whole genome shotgun (WGS) entry which is preliminary data.</text>
</comment>
<dbReference type="AlphaFoldDB" id="A0A9D4QU61"/>
<protein>
    <submittedName>
        <fullName evidence="1">Uncharacterized protein</fullName>
    </submittedName>
</protein>
<reference evidence="1" key="2">
    <citation type="submission" date="2020-11" db="EMBL/GenBank/DDBJ databases">
        <authorList>
            <person name="McCartney M.A."/>
            <person name="Auch B."/>
            <person name="Kono T."/>
            <person name="Mallez S."/>
            <person name="Becker A."/>
            <person name="Gohl D.M."/>
            <person name="Silverstein K.A.T."/>
            <person name="Koren S."/>
            <person name="Bechman K.B."/>
            <person name="Herman A."/>
            <person name="Abrahante J.E."/>
            <person name="Garbe J."/>
        </authorList>
    </citation>
    <scope>NUCLEOTIDE SEQUENCE</scope>
    <source>
        <strain evidence="1">Duluth1</strain>
        <tissue evidence="1">Whole animal</tissue>
    </source>
</reference>
<dbReference type="EMBL" id="JAIWYP010000004">
    <property type="protein sequence ID" value="KAH3843614.1"/>
    <property type="molecule type" value="Genomic_DNA"/>
</dbReference>
<keyword evidence="2" id="KW-1185">Reference proteome</keyword>
<proteinExistence type="predicted"/>
<accession>A0A9D4QU61</accession>
<evidence type="ECO:0000313" key="2">
    <source>
        <dbReference type="Proteomes" id="UP000828390"/>
    </source>
</evidence>
<sequence length="75" mass="7998">MLEDAAAKMTLDKAVEEVAFVHVGISGTLPLSEMELHPVPDTGFPLGLPEQLPQAPVLHAERQPTSGETAHMSEP</sequence>
<reference evidence="1" key="1">
    <citation type="journal article" date="2019" name="bioRxiv">
        <title>The Genome of the Zebra Mussel, Dreissena polymorpha: A Resource for Invasive Species Research.</title>
        <authorList>
            <person name="McCartney M.A."/>
            <person name="Auch B."/>
            <person name="Kono T."/>
            <person name="Mallez S."/>
            <person name="Zhang Y."/>
            <person name="Obille A."/>
            <person name="Becker A."/>
            <person name="Abrahante J.E."/>
            <person name="Garbe J."/>
            <person name="Badalamenti J.P."/>
            <person name="Herman A."/>
            <person name="Mangelson H."/>
            <person name="Liachko I."/>
            <person name="Sullivan S."/>
            <person name="Sone E.D."/>
            <person name="Koren S."/>
            <person name="Silverstein K.A.T."/>
            <person name="Beckman K.B."/>
            <person name="Gohl D.M."/>
        </authorList>
    </citation>
    <scope>NUCLEOTIDE SEQUENCE</scope>
    <source>
        <strain evidence="1">Duluth1</strain>
        <tissue evidence="1">Whole animal</tissue>
    </source>
</reference>